<dbReference type="InterPro" id="IPR011042">
    <property type="entry name" value="6-blade_b-propeller_TolB-like"/>
</dbReference>
<dbReference type="Gene3D" id="2.120.10.30">
    <property type="entry name" value="TolB, C-terminal domain"/>
    <property type="match status" value="1"/>
</dbReference>
<name>A0A6A5XM02_9PLEO</name>
<keyword evidence="2" id="KW-1185">Reference proteome</keyword>
<proteinExistence type="predicted"/>
<dbReference type="RefSeq" id="XP_033382614.1">
    <property type="nucleotide sequence ID" value="XM_033530476.1"/>
</dbReference>
<dbReference type="OrthoDB" id="10265322at2759"/>
<gene>
    <name evidence="1" type="ORF">BU24DRAFT_441829</name>
</gene>
<sequence>MRSWLRGCSSSILAWRSAPFVATCEISRETFTNSAPPLEKIIVSELPLPPTSPSEDVGACSGTINPRRTGCISKTQELRNGNFLPNSRYIVATIHFAGAPAAPDPGSIYTGEQLIIIKTDGKLFPNGDPWKCITCGMPAENKQGSTAILEYPQAFKDGQRVLAGNNIIDGGYPLDSPKCTPNTTHIYPIRWGTSADNSGNGSSFRENRLHPDNVHMGFSAFTFTATEIGEFAFFSRLLFNPAPVLGLPLVPRYDLVNVTRLFDPTAPQRITVDGNQLKFNFSAVNIGELRGFSGSGDEITYVGFNRESGNTDLFAVKIRTGTVRRLTEHPGYTDPIDFSPDDKWMVILDTRGTDRVEFVSGMRHVPPLIDLVANKATTAVRNNGARRFFQPWLLDRSGDRGSYFGQKLNAGDNTPGSISDPQWNAQADPRWSWDQTQIAYYQALTVSPACGGMNPLPCPVSTAQGGRTYRIMLAKFPSRTPLKIREVSPVSDIIPWGVPVNPGDKNPTRPGPPPGNYVLKGISSGFANVTFKGDAATNVLTSVAVTYHQFSDDGLNFLEGSEDVNSTTLSVSKVKIDWHSNLTLSGQMQSTKVTSPEGFHVSIDLFDTVFEANGTLTTTVNGKVYKQPLNNA</sequence>
<evidence type="ECO:0008006" key="3">
    <source>
        <dbReference type="Google" id="ProtNLM"/>
    </source>
</evidence>
<evidence type="ECO:0000313" key="2">
    <source>
        <dbReference type="Proteomes" id="UP000799778"/>
    </source>
</evidence>
<organism evidence="1 2">
    <name type="scientific">Aaosphaeria arxii CBS 175.79</name>
    <dbReference type="NCBI Taxonomy" id="1450172"/>
    <lineage>
        <taxon>Eukaryota</taxon>
        <taxon>Fungi</taxon>
        <taxon>Dikarya</taxon>
        <taxon>Ascomycota</taxon>
        <taxon>Pezizomycotina</taxon>
        <taxon>Dothideomycetes</taxon>
        <taxon>Pleosporomycetidae</taxon>
        <taxon>Pleosporales</taxon>
        <taxon>Pleosporales incertae sedis</taxon>
        <taxon>Aaosphaeria</taxon>
    </lineage>
</organism>
<dbReference type="AlphaFoldDB" id="A0A6A5XM02"/>
<reference evidence="1" key="1">
    <citation type="journal article" date="2020" name="Stud. Mycol.">
        <title>101 Dothideomycetes genomes: a test case for predicting lifestyles and emergence of pathogens.</title>
        <authorList>
            <person name="Haridas S."/>
            <person name="Albert R."/>
            <person name="Binder M."/>
            <person name="Bloem J."/>
            <person name="Labutti K."/>
            <person name="Salamov A."/>
            <person name="Andreopoulos B."/>
            <person name="Baker S."/>
            <person name="Barry K."/>
            <person name="Bills G."/>
            <person name="Bluhm B."/>
            <person name="Cannon C."/>
            <person name="Castanera R."/>
            <person name="Culley D."/>
            <person name="Daum C."/>
            <person name="Ezra D."/>
            <person name="Gonzalez J."/>
            <person name="Henrissat B."/>
            <person name="Kuo A."/>
            <person name="Liang C."/>
            <person name="Lipzen A."/>
            <person name="Lutzoni F."/>
            <person name="Magnuson J."/>
            <person name="Mondo S."/>
            <person name="Nolan M."/>
            <person name="Ohm R."/>
            <person name="Pangilinan J."/>
            <person name="Park H.-J."/>
            <person name="Ramirez L."/>
            <person name="Alfaro M."/>
            <person name="Sun H."/>
            <person name="Tritt A."/>
            <person name="Yoshinaga Y."/>
            <person name="Zwiers L.-H."/>
            <person name="Turgeon B."/>
            <person name="Goodwin S."/>
            <person name="Spatafora J."/>
            <person name="Crous P."/>
            <person name="Grigoriev I."/>
        </authorList>
    </citation>
    <scope>NUCLEOTIDE SEQUENCE</scope>
    <source>
        <strain evidence="1">CBS 175.79</strain>
    </source>
</reference>
<dbReference type="GeneID" id="54287873"/>
<evidence type="ECO:0000313" key="1">
    <source>
        <dbReference type="EMBL" id="KAF2014275.1"/>
    </source>
</evidence>
<accession>A0A6A5XM02</accession>
<protein>
    <recommendedName>
        <fullName evidence="3">Saponin hydrolase</fullName>
    </recommendedName>
</protein>
<dbReference type="EMBL" id="ML978070">
    <property type="protein sequence ID" value="KAF2014275.1"/>
    <property type="molecule type" value="Genomic_DNA"/>
</dbReference>
<dbReference type="Proteomes" id="UP000799778">
    <property type="component" value="Unassembled WGS sequence"/>
</dbReference>
<dbReference type="SUPFAM" id="SSF82171">
    <property type="entry name" value="DPP6 N-terminal domain-like"/>
    <property type="match status" value="1"/>
</dbReference>